<evidence type="ECO:0000256" key="3">
    <source>
        <dbReference type="ARBA" id="ARBA00022827"/>
    </source>
</evidence>
<name>A0A381W9J6_9ZZZZ</name>
<dbReference type="AlphaFoldDB" id="A0A381W9J6"/>
<dbReference type="EMBL" id="UINC01011105">
    <property type="protein sequence ID" value="SVA49142.1"/>
    <property type="molecule type" value="Genomic_DNA"/>
</dbReference>
<dbReference type="SUPFAM" id="SSF51905">
    <property type="entry name" value="FAD/NAD(P)-binding domain"/>
    <property type="match status" value="1"/>
</dbReference>
<proteinExistence type="predicted"/>
<evidence type="ECO:0000256" key="4">
    <source>
        <dbReference type="ARBA" id="ARBA00023002"/>
    </source>
</evidence>
<dbReference type="GO" id="GO:0008115">
    <property type="term" value="F:sarcosine oxidase activity"/>
    <property type="evidence" value="ECO:0007669"/>
    <property type="project" value="TreeGrafter"/>
</dbReference>
<dbReference type="InterPro" id="IPR036188">
    <property type="entry name" value="FAD/NAD-bd_sf"/>
</dbReference>
<evidence type="ECO:0000259" key="5">
    <source>
        <dbReference type="Pfam" id="PF01266"/>
    </source>
</evidence>
<keyword evidence="2" id="KW-0285">Flavoprotein</keyword>
<sequence>MDNHRYDVAVVGGGMLGSPTARHLADAGCDVVLIGQREPTDHRTHTGVFASHHDIARVSRTIDPDPVRAWLAHRSVEQFDEVASRTGIRAVNGVGHLWVDAPQVIDLLVVADERFGLGCLRRSATDTVGSMPYLSLPDGLDTLYEPSPAGYVDPRAHVRAEVLAAADAGATVVDALVGSVVGSGHAVEVGTDLGTVTADRVLLATGAFSGHGDTPVTGLDLEYALHTQLYVELSDDEADRLSGMPSIIAKFPDPLDDLYLTPPVVDPQGRTVFKIGTPQDDHVRMASDRLAAWFRTDGDPVVADRLEGILAGLIPDLADLGRWTTSCVTTYTPSGHPAIDWVDAGAGRIACCIGGNGYAAKCAPALGELAAGMLLDQPWPTEVDRGLFRAAFAR</sequence>
<dbReference type="Gene3D" id="3.50.50.60">
    <property type="entry name" value="FAD/NAD(P)-binding domain"/>
    <property type="match status" value="1"/>
</dbReference>
<evidence type="ECO:0000256" key="1">
    <source>
        <dbReference type="ARBA" id="ARBA00001974"/>
    </source>
</evidence>
<gene>
    <name evidence="6" type="ORF">METZ01_LOCUS101996</name>
</gene>
<dbReference type="InterPro" id="IPR045170">
    <property type="entry name" value="MTOX"/>
</dbReference>
<accession>A0A381W9J6</accession>
<feature type="domain" description="FAD dependent oxidoreductase" evidence="5">
    <location>
        <begin position="7"/>
        <end position="371"/>
    </location>
</feature>
<dbReference type="Pfam" id="PF01266">
    <property type="entry name" value="DAO"/>
    <property type="match status" value="1"/>
</dbReference>
<protein>
    <recommendedName>
        <fullName evidence="5">FAD dependent oxidoreductase domain-containing protein</fullName>
    </recommendedName>
</protein>
<dbReference type="Gene3D" id="3.30.9.10">
    <property type="entry name" value="D-Amino Acid Oxidase, subunit A, domain 2"/>
    <property type="match status" value="1"/>
</dbReference>
<keyword evidence="3" id="KW-0274">FAD</keyword>
<dbReference type="InterPro" id="IPR006076">
    <property type="entry name" value="FAD-dep_OxRdtase"/>
</dbReference>
<evidence type="ECO:0000256" key="2">
    <source>
        <dbReference type="ARBA" id="ARBA00022630"/>
    </source>
</evidence>
<dbReference type="PANTHER" id="PTHR10961">
    <property type="entry name" value="PEROXISOMAL SARCOSINE OXIDASE"/>
    <property type="match status" value="1"/>
</dbReference>
<reference evidence="6" key="1">
    <citation type="submission" date="2018-05" db="EMBL/GenBank/DDBJ databases">
        <authorList>
            <person name="Lanie J.A."/>
            <person name="Ng W.-L."/>
            <person name="Kazmierczak K.M."/>
            <person name="Andrzejewski T.M."/>
            <person name="Davidsen T.M."/>
            <person name="Wayne K.J."/>
            <person name="Tettelin H."/>
            <person name="Glass J.I."/>
            <person name="Rusch D."/>
            <person name="Podicherti R."/>
            <person name="Tsui H.-C.T."/>
            <person name="Winkler M.E."/>
        </authorList>
    </citation>
    <scope>NUCLEOTIDE SEQUENCE</scope>
</reference>
<evidence type="ECO:0000313" key="6">
    <source>
        <dbReference type="EMBL" id="SVA49142.1"/>
    </source>
</evidence>
<organism evidence="6">
    <name type="scientific">marine metagenome</name>
    <dbReference type="NCBI Taxonomy" id="408172"/>
    <lineage>
        <taxon>unclassified sequences</taxon>
        <taxon>metagenomes</taxon>
        <taxon>ecological metagenomes</taxon>
    </lineage>
</organism>
<keyword evidence="4" id="KW-0560">Oxidoreductase</keyword>
<comment type="cofactor">
    <cofactor evidence="1">
        <name>FAD</name>
        <dbReference type="ChEBI" id="CHEBI:57692"/>
    </cofactor>
</comment>
<dbReference type="PANTHER" id="PTHR10961:SF10">
    <property type="entry name" value="FAD DEPENDENT OXIDOREDUCTASE DOMAIN-CONTAINING PROTEIN"/>
    <property type="match status" value="1"/>
</dbReference>
<dbReference type="GO" id="GO:0050660">
    <property type="term" value="F:flavin adenine dinucleotide binding"/>
    <property type="evidence" value="ECO:0007669"/>
    <property type="project" value="InterPro"/>
</dbReference>